<dbReference type="SUPFAM" id="SSF48295">
    <property type="entry name" value="TrpR-like"/>
    <property type="match status" value="1"/>
</dbReference>
<dbReference type="EMBL" id="DVIR01000006">
    <property type="protein sequence ID" value="HIS23927.1"/>
    <property type="molecule type" value="Genomic_DNA"/>
</dbReference>
<dbReference type="AlphaFoldDB" id="A0A9D1EN09"/>
<dbReference type="PANTHER" id="PTHR40080:SF1">
    <property type="entry name" value="TRPR-LIKE PROTEIN YERC_YECD"/>
    <property type="match status" value="1"/>
</dbReference>
<dbReference type="Pfam" id="PF01371">
    <property type="entry name" value="Trp_repressor"/>
    <property type="match status" value="1"/>
</dbReference>
<dbReference type="GO" id="GO:0043565">
    <property type="term" value="F:sequence-specific DNA binding"/>
    <property type="evidence" value="ECO:0007669"/>
    <property type="project" value="InterPro"/>
</dbReference>
<dbReference type="GO" id="GO:0003700">
    <property type="term" value="F:DNA-binding transcription factor activity"/>
    <property type="evidence" value="ECO:0007669"/>
    <property type="project" value="InterPro"/>
</dbReference>
<reference evidence="1" key="2">
    <citation type="journal article" date="2021" name="PeerJ">
        <title>Extensive microbial diversity within the chicken gut microbiome revealed by metagenomics and culture.</title>
        <authorList>
            <person name="Gilroy R."/>
            <person name="Ravi A."/>
            <person name="Getino M."/>
            <person name="Pursley I."/>
            <person name="Horton D.L."/>
            <person name="Alikhan N.F."/>
            <person name="Baker D."/>
            <person name="Gharbi K."/>
            <person name="Hall N."/>
            <person name="Watson M."/>
            <person name="Adriaenssens E.M."/>
            <person name="Foster-Nyarko E."/>
            <person name="Jarju S."/>
            <person name="Secka A."/>
            <person name="Antonio M."/>
            <person name="Oren A."/>
            <person name="Chaudhuri R.R."/>
            <person name="La Ragione R."/>
            <person name="Hildebrand F."/>
            <person name="Pallen M.J."/>
        </authorList>
    </citation>
    <scope>NUCLEOTIDE SEQUENCE</scope>
    <source>
        <strain evidence="1">CHK157-1446</strain>
    </source>
</reference>
<name>A0A9D1EN09_9FIRM</name>
<organism evidence="1 2">
    <name type="scientific">Candidatus Faeciplasma gallinarum</name>
    <dbReference type="NCBI Taxonomy" id="2840799"/>
    <lineage>
        <taxon>Bacteria</taxon>
        <taxon>Bacillati</taxon>
        <taxon>Bacillota</taxon>
        <taxon>Clostridia</taxon>
        <taxon>Eubacteriales</taxon>
        <taxon>Oscillospiraceae</taxon>
        <taxon>Oscillospiraceae incertae sedis</taxon>
        <taxon>Candidatus Faeciplasma</taxon>
    </lineage>
</organism>
<comment type="caution">
    <text evidence="1">The sequence shown here is derived from an EMBL/GenBank/DDBJ whole genome shotgun (WGS) entry which is preliminary data.</text>
</comment>
<dbReference type="PIRSF" id="PIRSF012508">
    <property type="entry name" value="YerC"/>
    <property type="match status" value="1"/>
</dbReference>
<dbReference type="PANTHER" id="PTHR40080">
    <property type="entry name" value="LMO1763 PROTEIN"/>
    <property type="match status" value="1"/>
</dbReference>
<evidence type="ECO:0008006" key="3">
    <source>
        <dbReference type="Google" id="ProtNLM"/>
    </source>
</evidence>
<dbReference type="InterPro" id="IPR010921">
    <property type="entry name" value="Trp_repressor/repl_initiator"/>
</dbReference>
<evidence type="ECO:0000313" key="2">
    <source>
        <dbReference type="Proteomes" id="UP000823982"/>
    </source>
</evidence>
<dbReference type="InterPro" id="IPR038116">
    <property type="entry name" value="TrpR-like_sf"/>
</dbReference>
<dbReference type="InterPro" id="IPR000831">
    <property type="entry name" value="Trp_repress"/>
</dbReference>
<dbReference type="Gene3D" id="1.10.1270.10">
    <property type="entry name" value="TrpR-like"/>
    <property type="match status" value="1"/>
</dbReference>
<accession>A0A9D1EN09</accession>
<reference evidence="1" key="1">
    <citation type="submission" date="2020-10" db="EMBL/GenBank/DDBJ databases">
        <authorList>
            <person name="Gilroy R."/>
        </authorList>
    </citation>
    <scope>NUCLEOTIDE SEQUENCE</scope>
    <source>
        <strain evidence="1">CHK157-1446</strain>
    </source>
</reference>
<dbReference type="Proteomes" id="UP000823982">
    <property type="component" value="Unassembled WGS sequence"/>
</dbReference>
<proteinExistence type="predicted"/>
<sequence length="104" mass="11593">MNNYSYLSDDNAKVLFRAILTLENEQECEDFFSDLCTAREIQEMAQRLEVARLLAKGLVYADISKETGASTTTISRVNRSINYGAGGYSAVIEKLNKDEGDQTV</sequence>
<dbReference type="InterPro" id="IPR013368">
    <property type="entry name" value="YecD_YerC"/>
</dbReference>
<protein>
    <recommendedName>
        <fullName evidence="3">TrpR-like protein YerC/YecD</fullName>
    </recommendedName>
</protein>
<evidence type="ECO:0000313" key="1">
    <source>
        <dbReference type="EMBL" id="HIS23927.1"/>
    </source>
</evidence>
<dbReference type="NCBIfam" id="TIGR02531">
    <property type="entry name" value="yecD_yerC"/>
    <property type="match status" value="1"/>
</dbReference>
<gene>
    <name evidence="1" type="ORF">IAD01_00760</name>
</gene>